<sequence>MDRGWIQNPDKNSGEYKLGIAEFIEAAKKHLNHRGLSRCPCTKCNNCGWMTLKQITLHLITNGMSYNYTVWTHHGERMETRLRSSSANLFDNSSVDKDTNNHNDEVMDIINDLYPYATHPGCDKNGAEQSNAFHDAAAAEGQYLPNMFSEEIEKYERLLKEAQDELYPGCKEFSVLTSIVELMQLKVKNLMTNKCFDELMGILKRMLPLGNKLPTSHRHAQKVLKNIGLGYVKIHSCPYDCVLFYKENEKLDECPVCKEPRYELNSNGKKIPKKVLRYFPLKPRLQRLYMSHHTADHMTWHKDGRVEDGIMRHPADTIAWKELDKAYPDFAKEARNVRLGLASDGFNPFGDIRTPYSMWPVMVVPYNLPPWMCMKKEYTMLTLLIPGKREPGKEIDVYLRPLIDELKELWEIGLPTYDKVSNSIFNLHAAVLWTISDLPGYGNLSGWSTKGYDACPNCNDDGTSMWFGGKVCFMGHRRWLPINHVWRKNKKSFNGKLEFRAKPKKLSGEEILSQVESLEFGQIGKHPCNPDKKRKRTPEQRNWTKKSIFFELEYWSKLIIRHNLDVMHIEKNVCDIILGTILDIERKSKDTFKARKDLQALGIRESLWLQRDGDKWVKKHPFFSMKPNSKTEFLQFLKSVRYPDGYAANISKNVSLDTGKITGLKSHDNHVLLQRVLPVGIRKYLPKEVVDPIVRLSSFFQQLCSKTICTADIQKLQDEIVYILCKFEQIFPPSFFVSMIHLMVHLPEEARQGGTVTERWMYSIERMLGKYKKFVRNKARPEGSIAEAYVSQESLNFCAMYLHKVETPFNKSERNFDGGPRHEKLSVFAQPSRPIMSCSSIPFSSSDMEVAHWFILTNCDEVIPFLEEHKAIMMLRNAVNIDNIHRKLFPSWFRERVRRLGDENSPLYNEELFELARGPLRAETYQGCVVNGVKFVVAERDDKLTTQNSGVHVPGNHDTCDVGYYGKLTSVIELIYRQRYKVLVFKCHWYNTDSAKAGSIKRDYHLISVDTKTRWYDSDPFILSTMAKQVFYVNDPKAGGSWKVALKMSHRSIYDIPNVEANPETDDDSDDAYQESYSGVPDMSHDRNYESIQTTLHVDDVPPAMIDLETLSDEEGSDEDDDFTLECF</sequence>
<name>A0AAV0F7H7_9ASTE</name>
<evidence type="ECO:0000256" key="1">
    <source>
        <dbReference type="SAM" id="MobiDB-lite"/>
    </source>
</evidence>
<feature type="region of interest" description="Disordered" evidence="1">
    <location>
        <begin position="1058"/>
        <end position="1085"/>
    </location>
</feature>
<accession>A0AAV0F7H7</accession>
<dbReference type="Pfam" id="PF13960">
    <property type="entry name" value="DUF4218"/>
    <property type="match status" value="1"/>
</dbReference>
<feature type="domain" description="DUF4216" evidence="2">
    <location>
        <begin position="972"/>
        <end position="1044"/>
    </location>
</feature>
<feature type="domain" description="DUF4218" evidence="3">
    <location>
        <begin position="703"/>
        <end position="815"/>
    </location>
</feature>
<dbReference type="EMBL" id="CAMAPF010000934">
    <property type="protein sequence ID" value="CAH9124428.1"/>
    <property type="molecule type" value="Genomic_DNA"/>
</dbReference>
<evidence type="ECO:0000259" key="4">
    <source>
        <dbReference type="Pfam" id="PF13963"/>
    </source>
</evidence>
<feature type="compositionally biased region" description="Acidic residues" evidence="1">
    <location>
        <begin position="1063"/>
        <end position="1073"/>
    </location>
</feature>
<protein>
    <submittedName>
        <fullName evidence="6">Uncharacterized protein</fullName>
    </submittedName>
</protein>
<dbReference type="Pfam" id="PF13952">
    <property type="entry name" value="DUF4216"/>
    <property type="match status" value="1"/>
</dbReference>
<evidence type="ECO:0000313" key="5">
    <source>
        <dbReference type="EMBL" id="CAH9124428.1"/>
    </source>
</evidence>
<dbReference type="PANTHER" id="PTHR10775:SF185">
    <property type="entry name" value="OS08G0208400 PROTEIN"/>
    <property type="match status" value="1"/>
</dbReference>
<evidence type="ECO:0000259" key="3">
    <source>
        <dbReference type="Pfam" id="PF13960"/>
    </source>
</evidence>
<comment type="caution">
    <text evidence="6">The sequence shown here is derived from an EMBL/GenBank/DDBJ whole genome shotgun (WGS) entry which is preliminary data.</text>
</comment>
<dbReference type="Pfam" id="PF13963">
    <property type="entry name" value="Transpos_assoc"/>
    <property type="match status" value="1"/>
</dbReference>
<evidence type="ECO:0000313" key="6">
    <source>
        <dbReference type="EMBL" id="CAH9131445.1"/>
    </source>
</evidence>
<evidence type="ECO:0000313" key="7">
    <source>
        <dbReference type="Proteomes" id="UP001152523"/>
    </source>
</evidence>
<evidence type="ECO:0000259" key="2">
    <source>
        <dbReference type="Pfam" id="PF13952"/>
    </source>
</evidence>
<dbReference type="Pfam" id="PF02992">
    <property type="entry name" value="Transposase_21"/>
    <property type="match status" value="1"/>
</dbReference>
<dbReference type="InterPro" id="IPR029480">
    <property type="entry name" value="Transpos_assoc"/>
</dbReference>
<dbReference type="InterPro" id="IPR025452">
    <property type="entry name" value="DUF4218"/>
</dbReference>
<reference evidence="6" key="1">
    <citation type="submission" date="2022-07" db="EMBL/GenBank/DDBJ databases">
        <authorList>
            <person name="Macas J."/>
            <person name="Novak P."/>
            <person name="Neumann P."/>
        </authorList>
    </citation>
    <scope>NUCLEOTIDE SEQUENCE</scope>
</reference>
<proteinExistence type="predicted"/>
<dbReference type="EMBL" id="CAMAPF010000966">
    <property type="protein sequence ID" value="CAH9131445.1"/>
    <property type="molecule type" value="Genomic_DNA"/>
</dbReference>
<dbReference type="AlphaFoldDB" id="A0AAV0F7H7"/>
<feature type="domain" description="Transposase-associated" evidence="4">
    <location>
        <begin position="3"/>
        <end position="76"/>
    </location>
</feature>
<dbReference type="PANTHER" id="PTHR10775">
    <property type="entry name" value="OS08G0208400 PROTEIN"/>
    <property type="match status" value="1"/>
</dbReference>
<dbReference type="InterPro" id="IPR025312">
    <property type="entry name" value="DUF4216"/>
</dbReference>
<dbReference type="InterPro" id="IPR004242">
    <property type="entry name" value="Transposase_21"/>
</dbReference>
<organism evidence="6 7">
    <name type="scientific">Cuscuta epithymum</name>
    <dbReference type="NCBI Taxonomy" id="186058"/>
    <lineage>
        <taxon>Eukaryota</taxon>
        <taxon>Viridiplantae</taxon>
        <taxon>Streptophyta</taxon>
        <taxon>Embryophyta</taxon>
        <taxon>Tracheophyta</taxon>
        <taxon>Spermatophyta</taxon>
        <taxon>Magnoliopsida</taxon>
        <taxon>eudicotyledons</taxon>
        <taxon>Gunneridae</taxon>
        <taxon>Pentapetalae</taxon>
        <taxon>asterids</taxon>
        <taxon>lamiids</taxon>
        <taxon>Solanales</taxon>
        <taxon>Convolvulaceae</taxon>
        <taxon>Cuscuteae</taxon>
        <taxon>Cuscuta</taxon>
        <taxon>Cuscuta subgen. Cuscuta</taxon>
    </lineage>
</organism>
<gene>
    <name evidence="5" type="ORF">CEPIT_LOCUS25980</name>
    <name evidence="6" type="ORF">CEPIT_LOCUS31405</name>
</gene>
<dbReference type="Proteomes" id="UP001152523">
    <property type="component" value="Unassembled WGS sequence"/>
</dbReference>
<keyword evidence="7" id="KW-1185">Reference proteome</keyword>